<evidence type="ECO:0000313" key="3">
    <source>
        <dbReference type="Proteomes" id="UP001195483"/>
    </source>
</evidence>
<sequence length="509" mass="57357">MYWKRKLVYCPLLIVVKYYIKKCVLEGTFGVNVAASLLVLDENYFLAPCMLRETAPEEVISPKPLSDMESSSVLCYVFTEQFLPAPIFHRLLSACVAHWPVVKKNSEILIFCGCCVFKLDLHHRLTLFFRGHVISVRVTRMGTTERTPSSTLCIEVKEFMTLILSNIIGNLEQSLQFELFIRCPKSDGYRVNSLIPVSDLQNHVDVLCDSHGDSHLIRSSEVLSFWFEAENEGCTQMQANNRNASLPEEDEDESSVVPDYPITQEHINHFRLCNALTTVCADALRVILLTQFPAQHKNICQALLASQTILTKGGTKVGKKQKALLNQDQSQRVFPDPKGRYIGAVEQYDITLLYTLIRNVSSVSPPTPGWGSPPTDNPMDTTLGASVERIRLYRNSISGHSADGKISQQQFEDYWNLIGNVLCDIETIIGDHGYQEELEKRRTQVIIPHEAREKRKKIIEYIKGRQGCNGPNPNTLQTLLPIERPGSNGLNPNILYSYSALGLEAELHS</sequence>
<reference evidence="2" key="3">
    <citation type="submission" date="2023-05" db="EMBL/GenBank/DDBJ databases">
        <authorList>
            <person name="Smith C.H."/>
        </authorList>
    </citation>
    <scope>NUCLEOTIDE SEQUENCE</scope>
    <source>
        <strain evidence="2">CHS0354</strain>
        <tissue evidence="2">Mantle</tissue>
    </source>
</reference>
<gene>
    <name evidence="2" type="ORF">CHS0354_002883</name>
</gene>
<name>A0AAE0SMJ1_9BIVA</name>
<keyword evidence="3" id="KW-1185">Reference proteome</keyword>
<reference evidence="2" key="1">
    <citation type="journal article" date="2021" name="Genome Biol. Evol.">
        <title>A High-Quality Reference Genome for a Parasitic Bivalve with Doubly Uniparental Inheritance (Bivalvia: Unionida).</title>
        <authorList>
            <person name="Smith C.H."/>
        </authorList>
    </citation>
    <scope>NUCLEOTIDE SEQUENCE</scope>
    <source>
        <strain evidence="2">CHS0354</strain>
    </source>
</reference>
<dbReference type="Proteomes" id="UP001195483">
    <property type="component" value="Unassembled WGS sequence"/>
</dbReference>
<feature type="domain" description="DZIP3-like HEPN" evidence="1">
    <location>
        <begin position="307"/>
        <end position="442"/>
    </location>
</feature>
<dbReference type="EMBL" id="JAEAOA010000229">
    <property type="protein sequence ID" value="KAK3594832.1"/>
    <property type="molecule type" value="Genomic_DNA"/>
</dbReference>
<reference evidence="2" key="2">
    <citation type="journal article" date="2021" name="Genome Biol. Evol.">
        <title>Developing a high-quality reference genome for a parasitic bivalve with doubly uniparental inheritance (Bivalvia: Unionida).</title>
        <authorList>
            <person name="Smith C.H."/>
        </authorList>
    </citation>
    <scope>NUCLEOTIDE SEQUENCE</scope>
    <source>
        <strain evidence="2">CHS0354</strain>
        <tissue evidence="2">Mantle</tissue>
    </source>
</reference>
<evidence type="ECO:0000313" key="2">
    <source>
        <dbReference type="EMBL" id="KAK3594832.1"/>
    </source>
</evidence>
<comment type="caution">
    <text evidence="2">The sequence shown here is derived from an EMBL/GenBank/DDBJ whole genome shotgun (WGS) entry which is preliminary data.</text>
</comment>
<evidence type="ECO:0000259" key="1">
    <source>
        <dbReference type="Pfam" id="PF18738"/>
    </source>
</evidence>
<proteinExistence type="predicted"/>
<dbReference type="AlphaFoldDB" id="A0AAE0SMJ1"/>
<dbReference type="Pfam" id="PF18738">
    <property type="entry name" value="HEPN_DZIP3"/>
    <property type="match status" value="1"/>
</dbReference>
<accession>A0AAE0SMJ1</accession>
<organism evidence="2 3">
    <name type="scientific">Potamilus streckersoni</name>
    <dbReference type="NCBI Taxonomy" id="2493646"/>
    <lineage>
        <taxon>Eukaryota</taxon>
        <taxon>Metazoa</taxon>
        <taxon>Spiralia</taxon>
        <taxon>Lophotrochozoa</taxon>
        <taxon>Mollusca</taxon>
        <taxon>Bivalvia</taxon>
        <taxon>Autobranchia</taxon>
        <taxon>Heteroconchia</taxon>
        <taxon>Palaeoheterodonta</taxon>
        <taxon>Unionida</taxon>
        <taxon>Unionoidea</taxon>
        <taxon>Unionidae</taxon>
        <taxon>Ambleminae</taxon>
        <taxon>Lampsilini</taxon>
        <taxon>Potamilus</taxon>
    </lineage>
</organism>
<protein>
    <recommendedName>
        <fullName evidence="1">DZIP3-like HEPN domain-containing protein</fullName>
    </recommendedName>
</protein>
<dbReference type="InterPro" id="IPR041249">
    <property type="entry name" value="HEPN_DZIP3"/>
</dbReference>